<name>A0AAV8S2W7_ENSVE</name>
<accession>A0AAV8S2W7</accession>
<gene>
    <name evidence="2" type="ORF">OPV22_004241</name>
</gene>
<comment type="caution">
    <text evidence="2">The sequence shown here is derived from an EMBL/GenBank/DDBJ whole genome shotgun (WGS) entry which is preliminary data.</text>
</comment>
<keyword evidence="3" id="KW-1185">Reference proteome</keyword>
<evidence type="ECO:0000256" key="1">
    <source>
        <dbReference type="SAM" id="MobiDB-lite"/>
    </source>
</evidence>
<sequence length="86" mass="9828">MVSTTAFANPWISKGRGRLHENKSMWPLLAPAQCLKWEPKASTANLTATKQRTPTVRGDADRHKRTNDRDQTVLLKWTILTKRESI</sequence>
<organism evidence="2 3">
    <name type="scientific">Ensete ventricosum</name>
    <name type="common">Abyssinian banana</name>
    <name type="synonym">Musa ensete</name>
    <dbReference type="NCBI Taxonomy" id="4639"/>
    <lineage>
        <taxon>Eukaryota</taxon>
        <taxon>Viridiplantae</taxon>
        <taxon>Streptophyta</taxon>
        <taxon>Embryophyta</taxon>
        <taxon>Tracheophyta</taxon>
        <taxon>Spermatophyta</taxon>
        <taxon>Magnoliopsida</taxon>
        <taxon>Liliopsida</taxon>
        <taxon>Zingiberales</taxon>
        <taxon>Musaceae</taxon>
        <taxon>Ensete</taxon>
    </lineage>
</organism>
<protein>
    <submittedName>
        <fullName evidence="2">Uncharacterized protein</fullName>
    </submittedName>
</protein>
<reference evidence="2 3" key="1">
    <citation type="submission" date="2022-12" db="EMBL/GenBank/DDBJ databases">
        <title>Chromosome-scale assembly of the Ensete ventricosum genome.</title>
        <authorList>
            <person name="Dussert Y."/>
            <person name="Stocks J."/>
            <person name="Wendawek A."/>
            <person name="Woldeyes F."/>
            <person name="Nichols R.A."/>
            <person name="Borrell J.S."/>
        </authorList>
    </citation>
    <scope>NUCLEOTIDE SEQUENCE [LARGE SCALE GENOMIC DNA]</scope>
    <source>
        <strain evidence="3">cv. Maze</strain>
        <tissue evidence="2">Seeds</tissue>
    </source>
</reference>
<proteinExistence type="predicted"/>
<feature type="compositionally biased region" description="Polar residues" evidence="1">
    <location>
        <begin position="43"/>
        <end position="54"/>
    </location>
</feature>
<dbReference type="Proteomes" id="UP001222027">
    <property type="component" value="Unassembled WGS sequence"/>
</dbReference>
<dbReference type="EMBL" id="JAQQAF010000001">
    <property type="protein sequence ID" value="KAJ8513807.1"/>
    <property type="molecule type" value="Genomic_DNA"/>
</dbReference>
<dbReference type="AlphaFoldDB" id="A0AAV8S2W7"/>
<feature type="compositionally biased region" description="Basic and acidic residues" evidence="1">
    <location>
        <begin position="58"/>
        <end position="67"/>
    </location>
</feature>
<feature type="region of interest" description="Disordered" evidence="1">
    <location>
        <begin position="43"/>
        <end position="67"/>
    </location>
</feature>
<evidence type="ECO:0000313" key="3">
    <source>
        <dbReference type="Proteomes" id="UP001222027"/>
    </source>
</evidence>
<evidence type="ECO:0000313" key="2">
    <source>
        <dbReference type="EMBL" id="KAJ8513807.1"/>
    </source>
</evidence>